<sequence length="377" mass="41435">MQHQKEFIPISVVDAASDESLPLGHKGQALFMNNTATGYHWGCYGTSMAIYETIIRSGYSIATVDVDTTHEGLGYPPTSASDQSIVEFAEQLQVVNSTVFRAIRDSDLLVVNGEGTLHRFHRAPRTLLSVLRLAKMMGKRVHLINHACFPSGGQEPASQDVEQFYAECLRDLDRIVVRDEWSAKTYERMGIKHSIGFDCLPLYIRMYAKPVQMPSSILIGGASHWTPDIAMNVGRMLSTILGPTSVPVVFLAGGFKREPREDAVHYEILKKVIPNIQLARPTSFSDWIGWIRSAELMITGRFHHFVAAATLSTPIVTMPGNTAKTNALAAMLGAPPPLAPTSANAPDALSERISKPFRTSPAQVQAILEDALVNFDF</sequence>
<dbReference type="RefSeq" id="WP_028752243.1">
    <property type="nucleotide sequence ID" value="NZ_JACIIG010000007.1"/>
</dbReference>
<dbReference type="Proteomes" id="UP000543836">
    <property type="component" value="Unassembled WGS sequence"/>
</dbReference>
<dbReference type="InterPro" id="IPR007345">
    <property type="entry name" value="Polysacch_pyruvyl_Trfase"/>
</dbReference>
<evidence type="ECO:0000259" key="1">
    <source>
        <dbReference type="Pfam" id="PF04230"/>
    </source>
</evidence>
<dbReference type="GeneID" id="32528060"/>
<reference evidence="2 3" key="1">
    <citation type="submission" date="2020-08" db="EMBL/GenBank/DDBJ databases">
        <title>Genomic Encyclopedia of Type Strains, Phase IV (KMG-V): Genome sequencing to study the core and pangenomes of soil and plant-associated prokaryotes.</title>
        <authorList>
            <person name="Whitman W."/>
        </authorList>
    </citation>
    <scope>NUCLEOTIDE SEQUENCE [LARGE SCALE GENOMIC DNA]</scope>
    <source>
        <strain evidence="2 3">SEMIA 492</strain>
    </source>
</reference>
<keyword evidence="3" id="KW-1185">Reference proteome</keyword>
<organism evidence="2 3">
    <name type="scientific">Rhizobium leucaenae</name>
    <dbReference type="NCBI Taxonomy" id="29450"/>
    <lineage>
        <taxon>Bacteria</taxon>
        <taxon>Pseudomonadati</taxon>
        <taxon>Pseudomonadota</taxon>
        <taxon>Alphaproteobacteria</taxon>
        <taxon>Hyphomicrobiales</taxon>
        <taxon>Rhizobiaceae</taxon>
        <taxon>Rhizobium/Agrobacterium group</taxon>
        <taxon>Rhizobium</taxon>
    </lineage>
</organism>
<dbReference type="OrthoDB" id="1123495at2"/>
<dbReference type="Pfam" id="PF04230">
    <property type="entry name" value="PS_pyruv_trans"/>
    <property type="match status" value="1"/>
</dbReference>
<accession>A0A7W6ZUH4</accession>
<dbReference type="PANTHER" id="PTHR36836:SF1">
    <property type="entry name" value="COLANIC ACID BIOSYNTHESIS PROTEIN WCAK"/>
    <property type="match status" value="1"/>
</dbReference>
<comment type="caution">
    <text evidence="2">The sequence shown here is derived from an EMBL/GenBank/DDBJ whole genome shotgun (WGS) entry which is preliminary data.</text>
</comment>
<protein>
    <recommendedName>
        <fullName evidence="1">Polysaccharide pyruvyl transferase domain-containing protein</fullName>
    </recommendedName>
</protein>
<dbReference type="AlphaFoldDB" id="A0A7W6ZUH4"/>
<evidence type="ECO:0000313" key="2">
    <source>
        <dbReference type="EMBL" id="MBB4568991.1"/>
    </source>
</evidence>
<proteinExistence type="predicted"/>
<name>A0A7W6ZUH4_9HYPH</name>
<dbReference type="PANTHER" id="PTHR36836">
    <property type="entry name" value="COLANIC ACID BIOSYNTHESIS PROTEIN WCAK"/>
    <property type="match status" value="1"/>
</dbReference>
<gene>
    <name evidence="2" type="ORF">GGE60_003110</name>
</gene>
<evidence type="ECO:0000313" key="3">
    <source>
        <dbReference type="Proteomes" id="UP000543836"/>
    </source>
</evidence>
<feature type="domain" description="Polysaccharide pyruvyl transferase" evidence="1">
    <location>
        <begin position="95"/>
        <end position="316"/>
    </location>
</feature>
<dbReference type="EMBL" id="JACIIG010000007">
    <property type="protein sequence ID" value="MBB4568991.1"/>
    <property type="molecule type" value="Genomic_DNA"/>
</dbReference>